<evidence type="ECO:0000259" key="5">
    <source>
        <dbReference type="Pfam" id="PF18962"/>
    </source>
</evidence>
<dbReference type="NCBIfam" id="TIGR04183">
    <property type="entry name" value="Por_Secre_tail"/>
    <property type="match status" value="1"/>
</dbReference>
<comment type="caution">
    <text evidence="7">The sequence shown here is derived from an EMBL/GenBank/DDBJ whole genome shotgun (WGS) entry which is preliminary data.</text>
</comment>
<accession>A0ABV5GJJ4</accession>
<evidence type="ECO:0000256" key="4">
    <source>
        <dbReference type="SAM" id="SignalP"/>
    </source>
</evidence>
<dbReference type="Proteomes" id="UP001589607">
    <property type="component" value="Unassembled WGS sequence"/>
</dbReference>
<evidence type="ECO:0000313" key="7">
    <source>
        <dbReference type="EMBL" id="MFB9095526.1"/>
    </source>
</evidence>
<evidence type="ECO:0000259" key="6">
    <source>
        <dbReference type="Pfam" id="PF24517"/>
    </source>
</evidence>
<reference evidence="7 8" key="1">
    <citation type="submission" date="2024-09" db="EMBL/GenBank/DDBJ databases">
        <authorList>
            <person name="Sun Q."/>
            <person name="Mori K."/>
        </authorList>
    </citation>
    <scope>NUCLEOTIDE SEQUENCE [LARGE SCALE GENOMIC DNA]</scope>
    <source>
        <strain evidence="7 8">CECT 7955</strain>
    </source>
</reference>
<dbReference type="SUPFAM" id="SSF51126">
    <property type="entry name" value="Pectin lyase-like"/>
    <property type="match status" value="1"/>
</dbReference>
<dbReference type="InterPro" id="IPR026444">
    <property type="entry name" value="Secre_tail"/>
</dbReference>
<dbReference type="Gene3D" id="2.160.20.10">
    <property type="entry name" value="Single-stranded right-handed beta-helix, Pectin lyase-like"/>
    <property type="match status" value="1"/>
</dbReference>
<dbReference type="EMBL" id="JBHMEY010000007">
    <property type="protein sequence ID" value="MFB9095526.1"/>
    <property type="molecule type" value="Genomic_DNA"/>
</dbReference>
<evidence type="ECO:0000256" key="2">
    <source>
        <dbReference type="ARBA" id="ARBA00022525"/>
    </source>
</evidence>
<feature type="signal peptide" evidence="4">
    <location>
        <begin position="1"/>
        <end position="26"/>
    </location>
</feature>
<dbReference type="Pfam" id="PF24517">
    <property type="entry name" value="CBM96"/>
    <property type="match status" value="1"/>
</dbReference>
<feature type="domain" description="Carbohydrate-binding module family 96" evidence="6">
    <location>
        <begin position="438"/>
        <end position="554"/>
    </location>
</feature>
<keyword evidence="8" id="KW-1185">Reference proteome</keyword>
<comment type="subcellular location">
    <subcellularLocation>
        <location evidence="1">Secreted</location>
    </subcellularLocation>
</comment>
<dbReference type="Pfam" id="PF18962">
    <property type="entry name" value="Por_Secre_tail"/>
    <property type="match status" value="1"/>
</dbReference>
<evidence type="ECO:0000256" key="3">
    <source>
        <dbReference type="ARBA" id="ARBA00022729"/>
    </source>
</evidence>
<gene>
    <name evidence="7" type="ORF">ACFFVF_03280</name>
</gene>
<name>A0ABV5GJJ4_9FLAO</name>
<feature type="chain" id="PRO_5046515491" evidence="4">
    <location>
        <begin position="27"/>
        <end position="647"/>
    </location>
</feature>
<evidence type="ECO:0000313" key="8">
    <source>
        <dbReference type="Proteomes" id="UP001589607"/>
    </source>
</evidence>
<keyword evidence="2" id="KW-0964">Secreted</keyword>
<proteinExistence type="predicted"/>
<dbReference type="RefSeq" id="WP_236454094.1">
    <property type="nucleotide sequence ID" value="NZ_CBCSGE010000020.1"/>
</dbReference>
<sequence>MKTIKKINLSILGLIALVSLPSKVNAQQRVGDPGVTFDTSKYDPRYPQMKEWEKAGASEGIPFIKDLQKVETINSGANSATINSKIAAAASSASKSNPVYILLKNGTYTINSRIVMKSNVSLVGESRTGVKCFISMTNGDAFSFYKVKNCGIYDLTIEGSWGTPKYPWNYSLNQNDELPSNDNISVKFNDSEDCWLDRVNIINSAKDPVRCPANHITLRDLKVDGAHKKAGGAQGYFFIQGAYNLITGCEVTHIRHISLQGSNVEYNVVYDNDFKQEVSFHSGDNGNNLIEFNRITLPADMPNSKADTPNAPYNNSSEPNYYAIMGPWSIQHQNSKNPNFIFRNNCKEENHNNATPWSNPNLLYKGPRQVKPADHATNFPALAASLTPSGRTLYPVVLTTSSNGSGNNCNSKEIITVIEDAYLQGTTRFNTGDLRIENGKRISYLKFVVPTIPGNITSAKLVLNVSTDSGNGLIEIFKGSSNTWTENNLSTSNKPNEGTKIGSLNTNYNIGQSYEWLLSGIHSGEIIILIVKQIGGNDVSFSSKEGSNQPKLLLDVVCSSTNKNSYEASTSNSNSVNLTMYPNPAKDDVTVSGLEVGDEISIHDLQGKTIQDLKVISTEQTLSISSLKAGMYILVVKGKKQLKLVIE</sequence>
<keyword evidence="3 4" id="KW-0732">Signal</keyword>
<protein>
    <submittedName>
        <fullName evidence="7">T9SS type A sorting domain-containing protein</fullName>
    </submittedName>
</protein>
<evidence type="ECO:0000256" key="1">
    <source>
        <dbReference type="ARBA" id="ARBA00004613"/>
    </source>
</evidence>
<organism evidence="7 8">
    <name type="scientific">Flavobacterium jumunjinense</name>
    <dbReference type="NCBI Taxonomy" id="998845"/>
    <lineage>
        <taxon>Bacteria</taxon>
        <taxon>Pseudomonadati</taxon>
        <taxon>Bacteroidota</taxon>
        <taxon>Flavobacteriia</taxon>
        <taxon>Flavobacteriales</taxon>
        <taxon>Flavobacteriaceae</taxon>
        <taxon>Flavobacterium</taxon>
    </lineage>
</organism>
<feature type="domain" description="Secretion system C-terminal sorting" evidence="5">
    <location>
        <begin position="580"/>
        <end position="643"/>
    </location>
</feature>
<dbReference type="InterPro" id="IPR011050">
    <property type="entry name" value="Pectin_lyase_fold/virulence"/>
</dbReference>
<dbReference type="InterPro" id="IPR055372">
    <property type="entry name" value="CBM96"/>
</dbReference>
<dbReference type="InterPro" id="IPR012334">
    <property type="entry name" value="Pectin_lyas_fold"/>
</dbReference>